<dbReference type="InterPro" id="IPR036264">
    <property type="entry name" value="Bact_exopeptidase_dim_dom"/>
</dbReference>
<dbReference type="EMBL" id="QJKK01000005">
    <property type="protein sequence ID" value="RAL24111.1"/>
    <property type="molecule type" value="Genomic_DNA"/>
</dbReference>
<reference evidence="5 6" key="2">
    <citation type="submission" date="2018-06" db="EMBL/GenBank/DDBJ databases">
        <authorList>
            <person name="Zhirakovskaya E."/>
        </authorList>
    </citation>
    <scope>NUCLEOTIDE SEQUENCE [LARGE SCALE GENOMIC DNA]</scope>
    <source>
        <strain evidence="5 6">FBKL4.011</strain>
    </source>
</reference>
<evidence type="ECO:0000259" key="4">
    <source>
        <dbReference type="Pfam" id="PF07687"/>
    </source>
</evidence>
<feature type="binding site" evidence="3">
    <location>
        <position position="171"/>
    </location>
    <ligand>
        <name>Mn(2+)</name>
        <dbReference type="ChEBI" id="CHEBI:29035"/>
        <label>2</label>
    </ligand>
</feature>
<dbReference type="GO" id="GO:0046872">
    <property type="term" value="F:metal ion binding"/>
    <property type="evidence" value="ECO:0007669"/>
    <property type="project" value="UniProtKB-KW"/>
</dbReference>
<comment type="cofactor">
    <cofactor evidence="3">
        <name>Mn(2+)</name>
        <dbReference type="ChEBI" id="CHEBI:29035"/>
    </cofactor>
    <text evidence="3">The Mn(2+) ion enhances activity.</text>
</comment>
<feature type="binding site" evidence="3">
    <location>
        <position position="111"/>
    </location>
    <ligand>
        <name>Mn(2+)</name>
        <dbReference type="ChEBI" id="CHEBI:29035"/>
        <label>2</label>
    </ligand>
</feature>
<dbReference type="SUPFAM" id="SSF55031">
    <property type="entry name" value="Bacterial exopeptidase dimerisation domain"/>
    <property type="match status" value="1"/>
</dbReference>
<dbReference type="PANTHER" id="PTHR11014:SF63">
    <property type="entry name" value="METALLOPEPTIDASE, PUTATIVE (AFU_ORTHOLOGUE AFUA_6G09600)-RELATED"/>
    <property type="match status" value="1"/>
</dbReference>
<dbReference type="InterPro" id="IPR002933">
    <property type="entry name" value="Peptidase_M20"/>
</dbReference>
<gene>
    <name evidence="5" type="ORF">DL897_10490</name>
</gene>
<dbReference type="AlphaFoldDB" id="A0A364K495"/>
<keyword evidence="2 5" id="KW-0378">Hydrolase</keyword>
<dbReference type="GO" id="GO:0016787">
    <property type="term" value="F:hydrolase activity"/>
    <property type="evidence" value="ECO:0007669"/>
    <property type="project" value="UniProtKB-KW"/>
</dbReference>
<dbReference type="InterPro" id="IPR017439">
    <property type="entry name" value="Amidohydrolase"/>
</dbReference>
<keyword evidence="6" id="KW-1185">Reference proteome</keyword>
<accession>A0A364K495</accession>
<protein>
    <submittedName>
        <fullName evidence="5">Amidohydrolase</fullName>
    </submittedName>
</protein>
<dbReference type="Pfam" id="PF01546">
    <property type="entry name" value="Peptidase_M20"/>
    <property type="match status" value="1"/>
</dbReference>
<comment type="similarity">
    <text evidence="1">Belongs to the peptidase M20 family.</text>
</comment>
<organism evidence="5 6">
    <name type="scientific">Thermoflavimicrobium daqui</name>
    <dbReference type="NCBI Taxonomy" id="2137476"/>
    <lineage>
        <taxon>Bacteria</taxon>
        <taxon>Bacillati</taxon>
        <taxon>Bacillota</taxon>
        <taxon>Bacilli</taxon>
        <taxon>Bacillales</taxon>
        <taxon>Thermoactinomycetaceae</taxon>
        <taxon>Thermoflavimicrobium</taxon>
    </lineage>
</organism>
<dbReference type="Pfam" id="PF07687">
    <property type="entry name" value="M20_dimer"/>
    <property type="match status" value="1"/>
</dbReference>
<comment type="caution">
    <text evidence="5">The sequence shown here is derived from an EMBL/GenBank/DDBJ whole genome shotgun (WGS) entry which is preliminary data.</text>
</comment>
<dbReference type="Proteomes" id="UP000251213">
    <property type="component" value="Unassembled WGS sequence"/>
</dbReference>
<keyword evidence="3" id="KW-0464">Manganese</keyword>
<dbReference type="OrthoDB" id="9776731at2"/>
<name>A0A364K495_9BACL</name>
<dbReference type="PANTHER" id="PTHR11014">
    <property type="entry name" value="PEPTIDASE M20 FAMILY MEMBER"/>
    <property type="match status" value="1"/>
</dbReference>
<proteinExistence type="inferred from homology"/>
<evidence type="ECO:0000313" key="5">
    <source>
        <dbReference type="EMBL" id="RAL24111.1"/>
    </source>
</evidence>
<dbReference type="Gene3D" id="3.40.630.10">
    <property type="entry name" value="Zn peptidases"/>
    <property type="match status" value="1"/>
</dbReference>
<dbReference type="FunFam" id="3.30.70.360:FF:000014">
    <property type="entry name" value="N-acyl-L-amino acid amidohydrolase"/>
    <property type="match status" value="1"/>
</dbReference>
<keyword evidence="3" id="KW-0479">Metal-binding</keyword>
<reference evidence="5 6" key="1">
    <citation type="submission" date="2018-06" db="EMBL/GenBank/DDBJ databases">
        <title>Thermoflavimicrobium daqus sp. nov., a thermophilic microbe isolated from Moutai-flavour Daqu.</title>
        <authorList>
            <person name="Wang X."/>
            <person name="Zhou H."/>
        </authorList>
    </citation>
    <scope>NUCLEOTIDE SEQUENCE [LARGE SCALE GENOMIC DNA]</scope>
    <source>
        <strain evidence="5 6">FBKL4.011</strain>
    </source>
</reference>
<sequence>MEIILKLSKEHLWKQVEEIYLWLVEMRRNFHAEPEFGMEEFLTRQKIISKLEEMDIPYECVANTGVVGIIRGAKEGKTVALRADMDALPIHEENDLSYQSKFPGKMHACGHDAHMTILLGAAKLLQEYRHFFSGNVKLFFQPAEETVGGAKPMIEEGVLENPKVDAIFGVHVAPHIPVGQIAVKYGQMYASSDTIHIQIVGENGHGAYPHTGKDAIVIAAQVIQSLQTIVSRNVDPRQSAVLSIGVIQGGTQANIIANKVELTGTVRTLNQQIRKTVLQRIEEMVSLVARSMGGESNLRVVEGYCSLHNDKDMVDLVKQTGQFLLGEHQVQVEELPSLGVEDFAFFLKDVPGAFYRIGCRNEEMGCVYDLHHPRFNLDEKCLKIGTAMQVANALRFLGVSIQ</sequence>
<dbReference type="InterPro" id="IPR011650">
    <property type="entry name" value="Peptidase_M20_dimer"/>
</dbReference>
<dbReference type="NCBIfam" id="TIGR01891">
    <property type="entry name" value="amidohydrolases"/>
    <property type="match status" value="1"/>
</dbReference>
<feature type="domain" description="Peptidase M20 dimerisation" evidence="4">
    <location>
        <begin position="194"/>
        <end position="286"/>
    </location>
</feature>
<feature type="binding site" evidence="3">
    <location>
        <position position="145"/>
    </location>
    <ligand>
        <name>Mn(2+)</name>
        <dbReference type="ChEBI" id="CHEBI:29035"/>
        <label>2</label>
    </ligand>
</feature>
<evidence type="ECO:0000256" key="1">
    <source>
        <dbReference type="ARBA" id="ARBA00006153"/>
    </source>
</evidence>
<dbReference type="CDD" id="cd03886">
    <property type="entry name" value="M20_Acy1"/>
    <property type="match status" value="1"/>
</dbReference>
<evidence type="ECO:0000256" key="2">
    <source>
        <dbReference type="ARBA" id="ARBA00022801"/>
    </source>
</evidence>
<feature type="binding site" evidence="3">
    <location>
        <position position="371"/>
    </location>
    <ligand>
        <name>Mn(2+)</name>
        <dbReference type="ChEBI" id="CHEBI:29035"/>
        <label>2</label>
    </ligand>
</feature>
<dbReference type="Gene3D" id="3.30.70.360">
    <property type="match status" value="1"/>
</dbReference>
<evidence type="ECO:0000256" key="3">
    <source>
        <dbReference type="PIRSR" id="PIRSR005962-1"/>
    </source>
</evidence>
<evidence type="ECO:0000313" key="6">
    <source>
        <dbReference type="Proteomes" id="UP000251213"/>
    </source>
</evidence>
<dbReference type="SUPFAM" id="SSF53187">
    <property type="entry name" value="Zn-dependent exopeptidases"/>
    <property type="match status" value="1"/>
</dbReference>
<feature type="binding site" evidence="3">
    <location>
        <position position="109"/>
    </location>
    <ligand>
        <name>Mn(2+)</name>
        <dbReference type="ChEBI" id="CHEBI:29035"/>
        <label>2</label>
    </ligand>
</feature>
<dbReference type="PIRSF" id="PIRSF005962">
    <property type="entry name" value="Pept_M20D_amidohydro"/>
    <property type="match status" value="1"/>
</dbReference>